<evidence type="ECO:0000313" key="1">
    <source>
        <dbReference type="EMBL" id="JAH92348.1"/>
    </source>
</evidence>
<name>A0A0E9WSA8_ANGAN</name>
<sequence>MSVFPHSVHSKSGSWSPSRCAKGFLNPGTSNSQSVHNRQNSVNHYWGSEQIRPSCVLEFGYVSLLCSIHSLV</sequence>
<accession>A0A0E9WSA8</accession>
<dbReference type="EMBL" id="GBXM01016229">
    <property type="protein sequence ID" value="JAH92348.1"/>
    <property type="molecule type" value="Transcribed_RNA"/>
</dbReference>
<reference evidence="1" key="2">
    <citation type="journal article" date="2015" name="Fish Shellfish Immunol.">
        <title>Early steps in the European eel (Anguilla anguilla)-Vibrio vulnificus interaction in the gills: Role of the RtxA13 toxin.</title>
        <authorList>
            <person name="Callol A."/>
            <person name="Pajuelo D."/>
            <person name="Ebbesson L."/>
            <person name="Teles M."/>
            <person name="MacKenzie S."/>
            <person name="Amaro C."/>
        </authorList>
    </citation>
    <scope>NUCLEOTIDE SEQUENCE</scope>
</reference>
<protein>
    <submittedName>
        <fullName evidence="1">Uncharacterized protein</fullName>
    </submittedName>
</protein>
<organism evidence="1">
    <name type="scientific">Anguilla anguilla</name>
    <name type="common">European freshwater eel</name>
    <name type="synonym">Muraena anguilla</name>
    <dbReference type="NCBI Taxonomy" id="7936"/>
    <lineage>
        <taxon>Eukaryota</taxon>
        <taxon>Metazoa</taxon>
        <taxon>Chordata</taxon>
        <taxon>Craniata</taxon>
        <taxon>Vertebrata</taxon>
        <taxon>Euteleostomi</taxon>
        <taxon>Actinopterygii</taxon>
        <taxon>Neopterygii</taxon>
        <taxon>Teleostei</taxon>
        <taxon>Anguilliformes</taxon>
        <taxon>Anguillidae</taxon>
        <taxon>Anguilla</taxon>
    </lineage>
</organism>
<proteinExistence type="predicted"/>
<reference evidence="1" key="1">
    <citation type="submission" date="2014-11" db="EMBL/GenBank/DDBJ databases">
        <authorList>
            <person name="Amaro Gonzalez C."/>
        </authorList>
    </citation>
    <scope>NUCLEOTIDE SEQUENCE</scope>
</reference>
<dbReference type="AlphaFoldDB" id="A0A0E9WSA8"/>